<organism evidence="1">
    <name type="scientific">marine sediment metagenome</name>
    <dbReference type="NCBI Taxonomy" id="412755"/>
    <lineage>
        <taxon>unclassified sequences</taxon>
        <taxon>metagenomes</taxon>
        <taxon>ecological metagenomes</taxon>
    </lineage>
</organism>
<evidence type="ECO:0000313" key="1">
    <source>
        <dbReference type="EMBL" id="GAH21651.1"/>
    </source>
</evidence>
<feature type="non-terminal residue" evidence="1">
    <location>
        <position position="1"/>
    </location>
</feature>
<accession>X1DL72</accession>
<dbReference type="EMBL" id="BARU01004569">
    <property type="protein sequence ID" value="GAH21651.1"/>
    <property type="molecule type" value="Genomic_DNA"/>
</dbReference>
<sequence>TPGHDDAKLKEMEEACIAYLAKQKKKTPASVEFAREGASWGI</sequence>
<name>X1DL72_9ZZZZ</name>
<dbReference type="AlphaFoldDB" id="X1DL72"/>
<proteinExistence type="predicted"/>
<reference evidence="1" key="1">
    <citation type="journal article" date="2014" name="Front. Microbiol.">
        <title>High frequency of phylogenetically diverse reductive dehalogenase-homologous genes in deep subseafloor sedimentary metagenomes.</title>
        <authorList>
            <person name="Kawai M."/>
            <person name="Futagami T."/>
            <person name="Toyoda A."/>
            <person name="Takaki Y."/>
            <person name="Nishi S."/>
            <person name="Hori S."/>
            <person name="Arai W."/>
            <person name="Tsubouchi T."/>
            <person name="Morono Y."/>
            <person name="Uchiyama I."/>
            <person name="Ito T."/>
            <person name="Fujiyama A."/>
            <person name="Inagaki F."/>
            <person name="Takami H."/>
        </authorList>
    </citation>
    <scope>NUCLEOTIDE SEQUENCE</scope>
    <source>
        <strain evidence="1">Expedition CK06-06</strain>
    </source>
</reference>
<protein>
    <submittedName>
        <fullName evidence="1">Uncharacterized protein</fullName>
    </submittedName>
</protein>
<gene>
    <name evidence="1" type="ORF">S03H2_09114</name>
</gene>
<comment type="caution">
    <text evidence="1">The sequence shown here is derived from an EMBL/GenBank/DDBJ whole genome shotgun (WGS) entry which is preliminary data.</text>
</comment>